<dbReference type="AlphaFoldDB" id="A0A0G1IEA6"/>
<evidence type="ECO:0000256" key="2">
    <source>
        <dbReference type="ARBA" id="ARBA00022980"/>
    </source>
</evidence>
<dbReference type="PANTHER" id="PTHR10746:SF6">
    <property type="entry name" value="LARGE RIBOSOMAL SUBUNIT PROTEIN UL4M"/>
    <property type="match status" value="1"/>
</dbReference>
<feature type="compositionally biased region" description="Basic residues" evidence="6">
    <location>
        <begin position="59"/>
        <end position="76"/>
    </location>
</feature>
<dbReference type="Gene3D" id="3.40.1370.10">
    <property type="match status" value="1"/>
</dbReference>
<keyword evidence="2 5" id="KW-0689">Ribosomal protein</keyword>
<evidence type="ECO:0000256" key="3">
    <source>
        <dbReference type="ARBA" id="ARBA00023274"/>
    </source>
</evidence>
<protein>
    <recommendedName>
        <fullName evidence="4 5">Large ribosomal subunit protein uL4</fullName>
    </recommendedName>
</protein>
<dbReference type="Pfam" id="PF00573">
    <property type="entry name" value="Ribosomal_L4"/>
    <property type="match status" value="1"/>
</dbReference>
<accession>A0A0G1IEA6</accession>
<reference evidence="7 8" key="1">
    <citation type="journal article" date="2015" name="Nature">
        <title>rRNA introns, odd ribosomes, and small enigmatic genomes across a large radiation of phyla.</title>
        <authorList>
            <person name="Brown C.T."/>
            <person name="Hug L.A."/>
            <person name="Thomas B.C."/>
            <person name="Sharon I."/>
            <person name="Castelle C.J."/>
            <person name="Singh A."/>
            <person name="Wilkins M.J."/>
            <person name="Williams K.H."/>
            <person name="Banfield J.F."/>
        </authorList>
    </citation>
    <scope>NUCLEOTIDE SEQUENCE [LARGE SCALE GENOMIC DNA]</scope>
</reference>
<gene>
    <name evidence="5" type="primary">rplD</name>
    <name evidence="7" type="ORF">UW49_C0007G0018</name>
</gene>
<dbReference type="HAMAP" id="MF_01328_B">
    <property type="entry name" value="Ribosomal_uL4_B"/>
    <property type="match status" value="1"/>
</dbReference>
<name>A0A0G1IEA6_9BACT</name>
<evidence type="ECO:0000313" key="7">
    <source>
        <dbReference type="EMBL" id="KKT57138.1"/>
    </source>
</evidence>
<dbReference type="GO" id="GO:0019843">
    <property type="term" value="F:rRNA binding"/>
    <property type="evidence" value="ECO:0007669"/>
    <property type="project" value="UniProtKB-UniRule"/>
</dbReference>
<evidence type="ECO:0000256" key="6">
    <source>
        <dbReference type="SAM" id="MobiDB-lite"/>
    </source>
</evidence>
<dbReference type="PATRIC" id="fig|1618652.3.peg.491"/>
<evidence type="ECO:0000256" key="4">
    <source>
        <dbReference type="ARBA" id="ARBA00035244"/>
    </source>
</evidence>
<organism evidence="7 8">
    <name type="scientific">Candidatus Giovannonibacteria bacterium GW2011_GWB1_44_23</name>
    <dbReference type="NCBI Taxonomy" id="1618652"/>
    <lineage>
        <taxon>Bacteria</taxon>
        <taxon>Candidatus Giovannoniibacteriota</taxon>
    </lineage>
</organism>
<evidence type="ECO:0000256" key="5">
    <source>
        <dbReference type="HAMAP-Rule" id="MF_01328"/>
    </source>
</evidence>
<evidence type="ECO:0000256" key="1">
    <source>
        <dbReference type="ARBA" id="ARBA00010528"/>
    </source>
</evidence>
<dbReference type="EMBL" id="LCIN01000007">
    <property type="protein sequence ID" value="KKT57138.1"/>
    <property type="molecule type" value="Genomic_DNA"/>
</dbReference>
<proteinExistence type="inferred from homology"/>
<sequence length="218" mass="24675">MKVNTYNIKGEKAGTAELPEGIFGVVWKPALVKQVFDGEMANKRRPWAHTKTRGEVRGGGRKPWRQKGTGRARHGSTRSPLWIGGGVAHGPRNERDYSVKINKKMRRGALFSLLSRKLKEKEIILIDNFEMVKPKTREAFNIFKNLRTAGDIYNLGQKGGRALLALAKGDVKKAVHNLPFVNYIEPRNLNVSVLLQNKYLILDKSSIKELEKIHPVRK</sequence>
<keyword evidence="5" id="KW-0699">rRNA-binding</keyword>
<dbReference type="GO" id="GO:0003735">
    <property type="term" value="F:structural constituent of ribosome"/>
    <property type="evidence" value="ECO:0007669"/>
    <property type="project" value="InterPro"/>
</dbReference>
<dbReference type="GO" id="GO:0005840">
    <property type="term" value="C:ribosome"/>
    <property type="evidence" value="ECO:0007669"/>
    <property type="project" value="UniProtKB-KW"/>
</dbReference>
<dbReference type="SUPFAM" id="SSF52166">
    <property type="entry name" value="Ribosomal protein L4"/>
    <property type="match status" value="1"/>
</dbReference>
<dbReference type="InterPro" id="IPR013005">
    <property type="entry name" value="Ribosomal_uL4-like"/>
</dbReference>
<dbReference type="InterPro" id="IPR023574">
    <property type="entry name" value="Ribosomal_uL4_dom_sf"/>
</dbReference>
<dbReference type="NCBIfam" id="TIGR03953">
    <property type="entry name" value="rplD_bact"/>
    <property type="match status" value="1"/>
</dbReference>
<dbReference type="Proteomes" id="UP000033977">
    <property type="component" value="Unassembled WGS sequence"/>
</dbReference>
<dbReference type="PANTHER" id="PTHR10746">
    <property type="entry name" value="50S RIBOSOMAL PROTEIN L4"/>
    <property type="match status" value="1"/>
</dbReference>
<dbReference type="GO" id="GO:0006412">
    <property type="term" value="P:translation"/>
    <property type="evidence" value="ECO:0007669"/>
    <property type="project" value="UniProtKB-UniRule"/>
</dbReference>
<evidence type="ECO:0000313" key="8">
    <source>
        <dbReference type="Proteomes" id="UP000033977"/>
    </source>
</evidence>
<comment type="similarity">
    <text evidence="1 5">Belongs to the universal ribosomal protein uL4 family.</text>
</comment>
<dbReference type="GO" id="GO:1990904">
    <property type="term" value="C:ribonucleoprotein complex"/>
    <property type="evidence" value="ECO:0007669"/>
    <property type="project" value="UniProtKB-KW"/>
</dbReference>
<dbReference type="InterPro" id="IPR002136">
    <property type="entry name" value="Ribosomal_uL4"/>
</dbReference>
<comment type="function">
    <text evidence="5">One of the primary rRNA binding proteins, this protein initially binds near the 5'-end of the 23S rRNA. It is important during the early stages of 50S assembly. It makes multiple contacts with different domains of the 23S rRNA in the assembled 50S subunit and ribosome.</text>
</comment>
<keyword evidence="5" id="KW-0694">RNA-binding</keyword>
<keyword evidence="3 5" id="KW-0687">Ribonucleoprotein</keyword>
<comment type="subunit">
    <text evidence="5">Part of the 50S ribosomal subunit.</text>
</comment>
<feature type="region of interest" description="Disordered" evidence="6">
    <location>
        <begin position="48"/>
        <end position="85"/>
    </location>
</feature>
<comment type="function">
    <text evidence="5">Forms part of the polypeptide exit tunnel.</text>
</comment>
<comment type="caution">
    <text evidence="7">The sequence shown here is derived from an EMBL/GenBank/DDBJ whole genome shotgun (WGS) entry which is preliminary data.</text>
</comment>